<evidence type="ECO:0000256" key="1">
    <source>
        <dbReference type="ARBA" id="ARBA00023125"/>
    </source>
</evidence>
<accession>A0A2B4S6M6</accession>
<dbReference type="InterPro" id="IPR013762">
    <property type="entry name" value="Integrase-like_cat_sf"/>
</dbReference>
<dbReference type="PANTHER" id="PTHR34605">
    <property type="entry name" value="PHAGE_INTEGRASE DOMAIN-CONTAINING PROTEIN"/>
    <property type="match status" value="1"/>
</dbReference>
<protein>
    <submittedName>
        <fullName evidence="4">Integrase/recombinase xerD-like</fullName>
    </submittedName>
</protein>
<dbReference type="Proteomes" id="UP000225706">
    <property type="component" value="Unassembled WGS sequence"/>
</dbReference>
<dbReference type="InterPro" id="IPR036770">
    <property type="entry name" value="Ankyrin_rpt-contain_sf"/>
</dbReference>
<keyword evidence="3" id="KW-0040">ANK repeat</keyword>
<evidence type="ECO:0000313" key="5">
    <source>
        <dbReference type="Proteomes" id="UP000225706"/>
    </source>
</evidence>
<proteinExistence type="predicted"/>
<evidence type="ECO:0000313" key="4">
    <source>
        <dbReference type="EMBL" id="PFX25561.1"/>
    </source>
</evidence>
<dbReference type="Pfam" id="PF12796">
    <property type="entry name" value="Ank_2"/>
    <property type="match status" value="1"/>
</dbReference>
<dbReference type="Gene3D" id="1.10.443.10">
    <property type="entry name" value="Intergrase catalytic core"/>
    <property type="match status" value="1"/>
</dbReference>
<dbReference type="PROSITE" id="PS50088">
    <property type="entry name" value="ANK_REPEAT"/>
    <property type="match status" value="1"/>
</dbReference>
<dbReference type="SUPFAM" id="SSF56349">
    <property type="entry name" value="DNA breaking-rejoining enzymes"/>
    <property type="match status" value="1"/>
</dbReference>
<dbReference type="InterPro" id="IPR010998">
    <property type="entry name" value="Integrase_recombinase_N"/>
</dbReference>
<dbReference type="GO" id="GO:0003677">
    <property type="term" value="F:DNA binding"/>
    <property type="evidence" value="ECO:0007669"/>
    <property type="project" value="UniProtKB-KW"/>
</dbReference>
<name>A0A2B4S6M6_STYPI</name>
<dbReference type="InterPro" id="IPR052925">
    <property type="entry name" value="Phage_Integrase-like_Recomb"/>
</dbReference>
<dbReference type="SUPFAM" id="SSF47823">
    <property type="entry name" value="lambda integrase-like, N-terminal domain"/>
    <property type="match status" value="1"/>
</dbReference>
<gene>
    <name evidence="4" type="primary">xerD</name>
    <name evidence="4" type="ORF">AWC38_SpisGene9806</name>
</gene>
<organism evidence="4 5">
    <name type="scientific">Stylophora pistillata</name>
    <name type="common">Smooth cauliflower coral</name>
    <dbReference type="NCBI Taxonomy" id="50429"/>
    <lineage>
        <taxon>Eukaryota</taxon>
        <taxon>Metazoa</taxon>
        <taxon>Cnidaria</taxon>
        <taxon>Anthozoa</taxon>
        <taxon>Hexacorallia</taxon>
        <taxon>Scleractinia</taxon>
        <taxon>Astrocoeniina</taxon>
        <taxon>Pocilloporidae</taxon>
        <taxon>Stylophora</taxon>
    </lineage>
</organism>
<dbReference type="OrthoDB" id="5990192at2759"/>
<keyword evidence="1" id="KW-0238">DNA-binding</keyword>
<dbReference type="SMART" id="SM00248">
    <property type="entry name" value="ANK"/>
    <property type="match status" value="3"/>
</dbReference>
<keyword evidence="5" id="KW-1185">Reference proteome</keyword>
<dbReference type="Gene3D" id="1.25.40.20">
    <property type="entry name" value="Ankyrin repeat-containing domain"/>
    <property type="match status" value="2"/>
</dbReference>
<dbReference type="PANTHER" id="PTHR34605:SF6">
    <property type="entry name" value="TYR RECOMBINASE DOMAIN-CONTAINING PROTEIN"/>
    <property type="match status" value="1"/>
</dbReference>
<dbReference type="SUPFAM" id="SSF48403">
    <property type="entry name" value="Ankyrin repeat"/>
    <property type="match status" value="1"/>
</dbReference>
<dbReference type="Gene3D" id="1.10.150.130">
    <property type="match status" value="1"/>
</dbReference>
<dbReference type="PROSITE" id="PS50297">
    <property type="entry name" value="ANK_REP_REGION"/>
    <property type="match status" value="1"/>
</dbReference>
<comment type="caution">
    <text evidence="4">The sequence shown here is derived from an EMBL/GenBank/DDBJ whole genome shotgun (WGS) entry which is preliminary data.</text>
</comment>
<reference evidence="5" key="1">
    <citation type="journal article" date="2017" name="bioRxiv">
        <title>Comparative analysis of the genomes of Stylophora pistillata and Acropora digitifera provides evidence for extensive differences between species of corals.</title>
        <authorList>
            <person name="Voolstra C.R."/>
            <person name="Li Y."/>
            <person name="Liew Y.J."/>
            <person name="Baumgarten S."/>
            <person name="Zoccola D."/>
            <person name="Flot J.-F."/>
            <person name="Tambutte S."/>
            <person name="Allemand D."/>
            <person name="Aranda M."/>
        </authorList>
    </citation>
    <scope>NUCLEOTIDE SEQUENCE [LARGE SCALE GENOMIC DNA]</scope>
</reference>
<dbReference type="GO" id="GO:0006310">
    <property type="term" value="P:DNA recombination"/>
    <property type="evidence" value="ECO:0007669"/>
    <property type="project" value="UniProtKB-KW"/>
</dbReference>
<sequence>MWSEVTHVQDPSLRLLANKLPQVVVGSRADSTTATYLCGFKRWGSWASRFPEINVSPASPAFVSLYLLSVLQASTSPAPVQTALYSIRWAHDLTGFQSPTSHTLPQKVLESARRRLSHQKSKKSPMTTQILLKFLQSLDGYLVDTRFMAMALLAYAGFLKFDELSNRRLKDVIPHSTNFELFIESSKTDQYREGAVVQIVKTSTDLCPWANLVKYLSQAKLVLPSSLNGGDDFLFGNIQTKSGTQFVRAGSKISYTRCREISVSKKFADVDLDRASFSWHSFRSGGASSAANGGISDRMLKRHGRWRSENVKDGYVADSLESRLAMTAFHRAIEKGHEGIAKLLLEKKLADVRATDHHRRTALHIATSSENQNIGVIELVLRCQGVEVDALDGFGNTPLKLAAEKGHCETVELLIAKGADVNRADKVIISSMYS</sequence>
<dbReference type="AlphaFoldDB" id="A0A2B4S6M6"/>
<dbReference type="InterPro" id="IPR002110">
    <property type="entry name" value="Ankyrin_rpt"/>
</dbReference>
<evidence type="ECO:0000256" key="2">
    <source>
        <dbReference type="ARBA" id="ARBA00023172"/>
    </source>
</evidence>
<dbReference type="STRING" id="50429.A0A2B4S6M6"/>
<dbReference type="EMBL" id="LSMT01000148">
    <property type="protein sequence ID" value="PFX25561.1"/>
    <property type="molecule type" value="Genomic_DNA"/>
</dbReference>
<dbReference type="GO" id="GO:0015074">
    <property type="term" value="P:DNA integration"/>
    <property type="evidence" value="ECO:0007669"/>
    <property type="project" value="InterPro"/>
</dbReference>
<dbReference type="InterPro" id="IPR011010">
    <property type="entry name" value="DNA_brk_join_enz"/>
</dbReference>
<evidence type="ECO:0000256" key="3">
    <source>
        <dbReference type="PROSITE-ProRule" id="PRU00023"/>
    </source>
</evidence>
<keyword evidence="2" id="KW-0233">DNA recombination</keyword>
<feature type="repeat" description="ANK" evidence="3">
    <location>
        <begin position="394"/>
        <end position="426"/>
    </location>
</feature>